<feature type="region of interest" description="Disordered" evidence="1">
    <location>
        <begin position="66"/>
        <end position="139"/>
    </location>
</feature>
<name>A0A4Y3M2R5_9PROT</name>
<dbReference type="AlphaFoldDB" id="A0A4Y3M2R5"/>
<sequence>MAITDRSFSRLPLIGGAVAVLLVLGVGGAFLRLGMTATPPAQTMVHKDLSGGAFAMSTAPQAALPAMPPVPAAQPAQAPSVTPMPAPAPAPAAAAPAAPAAVPAAAPLTPSTPLPTMPAPKTAPAQPMPAAPVAPAPAH</sequence>
<organism evidence="3 4">
    <name type="scientific">Gluconobacter roseus NBRC 3990</name>
    <dbReference type="NCBI Taxonomy" id="1307950"/>
    <lineage>
        <taxon>Bacteria</taxon>
        <taxon>Pseudomonadati</taxon>
        <taxon>Pseudomonadota</taxon>
        <taxon>Alphaproteobacteria</taxon>
        <taxon>Acetobacterales</taxon>
        <taxon>Acetobacteraceae</taxon>
        <taxon>Gluconobacter</taxon>
    </lineage>
</organism>
<accession>A0A4Y3M2R5</accession>
<dbReference type="Proteomes" id="UP000320772">
    <property type="component" value="Unassembled WGS sequence"/>
</dbReference>
<dbReference type="EMBL" id="BJLY01000001">
    <property type="protein sequence ID" value="GEB02915.1"/>
    <property type="molecule type" value="Genomic_DNA"/>
</dbReference>
<reference evidence="3 4" key="1">
    <citation type="submission" date="2019-06" db="EMBL/GenBank/DDBJ databases">
        <title>Whole genome shotgun sequence of Gluconobacter roseus NBRC 3990.</title>
        <authorList>
            <person name="Hosoyama A."/>
            <person name="Uohara A."/>
            <person name="Ohji S."/>
            <person name="Ichikawa N."/>
        </authorList>
    </citation>
    <scope>NUCLEOTIDE SEQUENCE [LARGE SCALE GENOMIC DNA]</scope>
    <source>
        <strain evidence="3 4">NBRC 3990</strain>
    </source>
</reference>
<evidence type="ECO:0000256" key="2">
    <source>
        <dbReference type="SAM" id="Phobius"/>
    </source>
</evidence>
<dbReference type="STRING" id="586239.AD943_05335"/>
<keyword evidence="2" id="KW-0812">Transmembrane</keyword>
<feature type="compositionally biased region" description="Pro residues" evidence="1">
    <location>
        <begin position="126"/>
        <end position="139"/>
    </location>
</feature>
<comment type="caution">
    <text evidence="3">The sequence shown here is derived from an EMBL/GenBank/DDBJ whole genome shotgun (WGS) entry which is preliminary data.</text>
</comment>
<keyword evidence="2" id="KW-1133">Transmembrane helix</keyword>
<proteinExistence type="predicted"/>
<gene>
    <name evidence="3" type="ORF">GRO01_04910</name>
</gene>
<evidence type="ECO:0000313" key="3">
    <source>
        <dbReference type="EMBL" id="GEB02915.1"/>
    </source>
</evidence>
<keyword evidence="4" id="KW-1185">Reference proteome</keyword>
<feature type="transmembrane region" description="Helical" evidence="2">
    <location>
        <begin position="12"/>
        <end position="35"/>
    </location>
</feature>
<evidence type="ECO:0000313" key="4">
    <source>
        <dbReference type="Proteomes" id="UP000320772"/>
    </source>
</evidence>
<feature type="compositionally biased region" description="Low complexity" evidence="1">
    <location>
        <begin position="91"/>
        <end position="109"/>
    </location>
</feature>
<dbReference type="RefSeq" id="WP_062508679.1">
    <property type="nucleotide sequence ID" value="NZ_BAQZ01000016.1"/>
</dbReference>
<protein>
    <submittedName>
        <fullName evidence="3">Uncharacterized protein</fullName>
    </submittedName>
</protein>
<keyword evidence="2" id="KW-0472">Membrane</keyword>
<evidence type="ECO:0000256" key="1">
    <source>
        <dbReference type="SAM" id="MobiDB-lite"/>
    </source>
</evidence>